<dbReference type="EMBL" id="MNCJ02000326">
    <property type="protein sequence ID" value="KAF5783931.1"/>
    <property type="molecule type" value="Genomic_DNA"/>
</dbReference>
<keyword evidence="2" id="KW-1185">Reference proteome</keyword>
<organism evidence="1 2">
    <name type="scientific">Helianthus annuus</name>
    <name type="common">Common sunflower</name>
    <dbReference type="NCBI Taxonomy" id="4232"/>
    <lineage>
        <taxon>Eukaryota</taxon>
        <taxon>Viridiplantae</taxon>
        <taxon>Streptophyta</taxon>
        <taxon>Embryophyta</taxon>
        <taxon>Tracheophyta</taxon>
        <taxon>Spermatophyta</taxon>
        <taxon>Magnoliopsida</taxon>
        <taxon>eudicotyledons</taxon>
        <taxon>Gunneridae</taxon>
        <taxon>Pentapetalae</taxon>
        <taxon>asterids</taxon>
        <taxon>campanulids</taxon>
        <taxon>Asterales</taxon>
        <taxon>Asteraceae</taxon>
        <taxon>Asteroideae</taxon>
        <taxon>Heliantheae alliance</taxon>
        <taxon>Heliantheae</taxon>
        <taxon>Helianthus</taxon>
    </lineage>
</organism>
<proteinExistence type="predicted"/>
<dbReference type="Proteomes" id="UP000215914">
    <property type="component" value="Unassembled WGS sequence"/>
</dbReference>
<sequence>MKTLLTSAGWGGIRLYISVHVEHDLDFSKLVGLMLRVQAKYQPIIKIKI</sequence>
<comment type="caution">
    <text evidence="1">The sequence shown here is derived from an EMBL/GenBank/DDBJ whole genome shotgun (WGS) entry which is preliminary data.</text>
</comment>
<reference evidence="1" key="2">
    <citation type="submission" date="2020-06" db="EMBL/GenBank/DDBJ databases">
        <title>Helianthus annuus Genome sequencing and assembly Release 2.</title>
        <authorList>
            <person name="Gouzy J."/>
            <person name="Langlade N."/>
            <person name="Munos S."/>
        </authorList>
    </citation>
    <scope>NUCLEOTIDE SEQUENCE</scope>
    <source>
        <tissue evidence="1">Leaves</tissue>
    </source>
</reference>
<name>A0A9K3HTE7_HELAN</name>
<reference evidence="1" key="1">
    <citation type="journal article" date="2017" name="Nature">
        <title>The sunflower genome provides insights into oil metabolism, flowering and Asterid evolution.</title>
        <authorList>
            <person name="Badouin H."/>
            <person name="Gouzy J."/>
            <person name="Grassa C.J."/>
            <person name="Murat F."/>
            <person name="Staton S.E."/>
            <person name="Cottret L."/>
            <person name="Lelandais-Briere C."/>
            <person name="Owens G.L."/>
            <person name="Carrere S."/>
            <person name="Mayjonade B."/>
            <person name="Legrand L."/>
            <person name="Gill N."/>
            <person name="Kane N.C."/>
            <person name="Bowers J.E."/>
            <person name="Hubner S."/>
            <person name="Bellec A."/>
            <person name="Berard A."/>
            <person name="Berges H."/>
            <person name="Blanchet N."/>
            <person name="Boniface M.C."/>
            <person name="Brunel D."/>
            <person name="Catrice O."/>
            <person name="Chaidir N."/>
            <person name="Claudel C."/>
            <person name="Donnadieu C."/>
            <person name="Faraut T."/>
            <person name="Fievet G."/>
            <person name="Helmstetter N."/>
            <person name="King M."/>
            <person name="Knapp S.J."/>
            <person name="Lai Z."/>
            <person name="Le Paslier M.C."/>
            <person name="Lippi Y."/>
            <person name="Lorenzon L."/>
            <person name="Mandel J.R."/>
            <person name="Marage G."/>
            <person name="Marchand G."/>
            <person name="Marquand E."/>
            <person name="Bret-Mestries E."/>
            <person name="Morien E."/>
            <person name="Nambeesan S."/>
            <person name="Nguyen T."/>
            <person name="Pegot-Espagnet P."/>
            <person name="Pouilly N."/>
            <person name="Raftis F."/>
            <person name="Sallet E."/>
            <person name="Schiex T."/>
            <person name="Thomas J."/>
            <person name="Vandecasteele C."/>
            <person name="Vares D."/>
            <person name="Vear F."/>
            <person name="Vautrin S."/>
            <person name="Crespi M."/>
            <person name="Mangin B."/>
            <person name="Burke J.M."/>
            <person name="Salse J."/>
            <person name="Munos S."/>
            <person name="Vincourt P."/>
            <person name="Rieseberg L.H."/>
            <person name="Langlade N.B."/>
        </authorList>
    </citation>
    <scope>NUCLEOTIDE SEQUENCE</scope>
    <source>
        <tissue evidence="1">Leaves</tissue>
    </source>
</reference>
<evidence type="ECO:0000313" key="1">
    <source>
        <dbReference type="EMBL" id="KAF5783931.1"/>
    </source>
</evidence>
<protein>
    <submittedName>
        <fullName evidence="1">Uncharacterized protein</fullName>
    </submittedName>
</protein>
<dbReference type="Gramene" id="mRNA:HanXRQr2_Chr11g0513731">
    <property type="protein sequence ID" value="CDS:HanXRQr2_Chr11g0513731.1"/>
    <property type="gene ID" value="HanXRQr2_Chr11g0513731"/>
</dbReference>
<accession>A0A9K3HTE7</accession>
<evidence type="ECO:0000313" key="2">
    <source>
        <dbReference type="Proteomes" id="UP000215914"/>
    </source>
</evidence>
<gene>
    <name evidence="1" type="ORF">HanXRQr2_Chr11g0513731</name>
</gene>
<dbReference type="AlphaFoldDB" id="A0A9K3HTE7"/>